<feature type="non-terminal residue" evidence="2">
    <location>
        <position position="72"/>
    </location>
</feature>
<organism evidence="2">
    <name type="scientific">uncultured Thermomicrobiales bacterium</name>
    <dbReference type="NCBI Taxonomy" id="1645740"/>
    <lineage>
        <taxon>Bacteria</taxon>
        <taxon>Pseudomonadati</taxon>
        <taxon>Thermomicrobiota</taxon>
        <taxon>Thermomicrobia</taxon>
        <taxon>Thermomicrobiales</taxon>
        <taxon>environmental samples</taxon>
    </lineage>
</organism>
<evidence type="ECO:0000313" key="2">
    <source>
        <dbReference type="EMBL" id="CAA9579194.1"/>
    </source>
</evidence>
<gene>
    <name evidence="2" type="ORF">AVDCRST_MAG49-4589</name>
</gene>
<proteinExistence type="predicted"/>
<accession>A0A6J4VP71</accession>
<name>A0A6J4VP71_9BACT</name>
<dbReference type="AlphaFoldDB" id="A0A6J4VP71"/>
<protein>
    <submittedName>
        <fullName evidence="2">Uncharacterized protein</fullName>
    </submittedName>
</protein>
<reference evidence="2" key="1">
    <citation type="submission" date="2020-02" db="EMBL/GenBank/DDBJ databases">
        <authorList>
            <person name="Meier V. D."/>
        </authorList>
    </citation>
    <scope>NUCLEOTIDE SEQUENCE</scope>
    <source>
        <strain evidence="2">AVDCRST_MAG49</strain>
    </source>
</reference>
<feature type="compositionally biased region" description="Low complexity" evidence="1">
    <location>
        <begin position="42"/>
        <end position="55"/>
    </location>
</feature>
<dbReference type="EMBL" id="CADCWG010000322">
    <property type="protein sequence ID" value="CAA9579194.1"/>
    <property type="molecule type" value="Genomic_DNA"/>
</dbReference>
<feature type="compositionally biased region" description="Pro residues" evidence="1">
    <location>
        <begin position="56"/>
        <end position="66"/>
    </location>
</feature>
<feature type="region of interest" description="Disordered" evidence="1">
    <location>
        <begin position="34"/>
        <end position="72"/>
    </location>
</feature>
<sequence>MPRLVGLIEVAHHHLVGRVVTTYSADPLLPRRQLAGAGETGVGAATEAPVRGPRPVWRPPRRPPAAPRGRSG</sequence>
<evidence type="ECO:0000256" key="1">
    <source>
        <dbReference type="SAM" id="MobiDB-lite"/>
    </source>
</evidence>